<evidence type="ECO:0000259" key="1">
    <source>
        <dbReference type="Pfam" id="PF01814"/>
    </source>
</evidence>
<organism evidence="2 3">
    <name type="scientific">Algimonas porphyrae</name>
    <dbReference type="NCBI Taxonomy" id="1128113"/>
    <lineage>
        <taxon>Bacteria</taxon>
        <taxon>Pseudomonadati</taxon>
        <taxon>Pseudomonadota</taxon>
        <taxon>Alphaproteobacteria</taxon>
        <taxon>Maricaulales</taxon>
        <taxon>Robiginitomaculaceae</taxon>
        <taxon>Algimonas</taxon>
    </lineage>
</organism>
<proteinExistence type="predicted"/>
<gene>
    <name evidence="2" type="ORF">GCM10007854_01180</name>
</gene>
<dbReference type="PANTHER" id="PTHR35585:SF1">
    <property type="entry name" value="HHE DOMAIN PROTEIN (AFU_ORTHOLOGUE AFUA_4G00730)"/>
    <property type="match status" value="1"/>
</dbReference>
<dbReference type="EMBL" id="BSNJ01000001">
    <property type="protein sequence ID" value="GLQ19163.1"/>
    <property type="molecule type" value="Genomic_DNA"/>
</dbReference>
<protein>
    <recommendedName>
        <fullName evidence="1">Hemerythrin-like domain-containing protein</fullName>
    </recommendedName>
</protein>
<evidence type="ECO:0000313" key="2">
    <source>
        <dbReference type="EMBL" id="GLQ19163.1"/>
    </source>
</evidence>
<name>A0ABQ5UX65_9PROT</name>
<comment type="caution">
    <text evidence="2">The sequence shown here is derived from an EMBL/GenBank/DDBJ whole genome shotgun (WGS) entry which is preliminary data.</text>
</comment>
<sequence length="152" mass="17838">MDIYERLEKDHDKQRDLIEKLKSSKVGSDRRATLWTDLKIELEAHASAEEQAFYSTLMAEPEGTDDTRHAIEEHQQMHEMIAKLDVMDQASEEWDKLFEKLAHRVVHHVDEEEKEFFPEAKETLSNAQEKEALEAFKTRKAAEIEKQEELAE</sequence>
<feature type="domain" description="Hemerythrin-like" evidence="1">
    <location>
        <begin position="3"/>
        <end position="119"/>
    </location>
</feature>
<evidence type="ECO:0000313" key="3">
    <source>
        <dbReference type="Proteomes" id="UP001161390"/>
    </source>
</evidence>
<dbReference type="RefSeq" id="WP_284368922.1">
    <property type="nucleotide sequence ID" value="NZ_BSNJ01000001.1"/>
</dbReference>
<keyword evidence="3" id="KW-1185">Reference proteome</keyword>
<reference evidence="2" key="1">
    <citation type="journal article" date="2014" name="Int. J. Syst. Evol. Microbiol.">
        <title>Complete genome of a new Firmicutes species belonging to the dominant human colonic microbiota ('Ruminococcus bicirculans') reveals two chromosomes and a selective capacity to utilize plant glucans.</title>
        <authorList>
            <consortium name="NISC Comparative Sequencing Program"/>
            <person name="Wegmann U."/>
            <person name="Louis P."/>
            <person name="Goesmann A."/>
            <person name="Henrissat B."/>
            <person name="Duncan S.H."/>
            <person name="Flint H.J."/>
        </authorList>
    </citation>
    <scope>NUCLEOTIDE SEQUENCE</scope>
    <source>
        <strain evidence="2">NBRC 108216</strain>
    </source>
</reference>
<dbReference type="PANTHER" id="PTHR35585">
    <property type="entry name" value="HHE DOMAIN PROTEIN (AFU_ORTHOLOGUE AFUA_4G00730)"/>
    <property type="match status" value="1"/>
</dbReference>
<dbReference type="InterPro" id="IPR012312">
    <property type="entry name" value="Hemerythrin-like"/>
</dbReference>
<dbReference type="Proteomes" id="UP001161390">
    <property type="component" value="Unassembled WGS sequence"/>
</dbReference>
<dbReference type="Pfam" id="PF01814">
    <property type="entry name" value="Hemerythrin"/>
    <property type="match status" value="1"/>
</dbReference>
<reference evidence="2" key="2">
    <citation type="submission" date="2023-01" db="EMBL/GenBank/DDBJ databases">
        <title>Draft genome sequence of Algimonas porphyrae strain NBRC 108216.</title>
        <authorList>
            <person name="Sun Q."/>
            <person name="Mori K."/>
        </authorList>
    </citation>
    <scope>NUCLEOTIDE SEQUENCE</scope>
    <source>
        <strain evidence="2">NBRC 108216</strain>
    </source>
</reference>
<dbReference type="Gene3D" id="1.20.120.520">
    <property type="entry name" value="nmb1532 protein domain like"/>
    <property type="match status" value="1"/>
</dbReference>
<accession>A0ABQ5UX65</accession>